<accession>F2NH48</accession>
<evidence type="ECO:0000256" key="3">
    <source>
        <dbReference type="ARBA" id="ARBA00023136"/>
    </source>
</evidence>
<dbReference type="PANTHER" id="PTHR23518">
    <property type="entry name" value="C-METHYLTRANSFERASE"/>
    <property type="match status" value="1"/>
</dbReference>
<evidence type="ECO:0000313" key="6">
    <source>
        <dbReference type="EMBL" id="AEB08890.1"/>
    </source>
</evidence>
<proteinExistence type="predicted"/>
<dbReference type="PROSITE" id="PS50850">
    <property type="entry name" value="MFS"/>
    <property type="match status" value="1"/>
</dbReference>
<dbReference type="Gene3D" id="1.20.1250.20">
    <property type="entry name" value="MFS general substrate transporter like domains"/>
    <property type="match status" value="2"/>
</dbReference>
<dbReference type="KEGG" id="dao:Desac_1024"/>
<dbReference type="EMBL" id="CP002629">
    <property type="protein sequence ID" value="AEB08890.1"/>
    <property type="molecule type" value="Genomic_DNA"/>
</dbReference>
<dbReference type="OrthoDB" id="9764259at2"/>
<feature type="transmembrane region" description="Helical" evidence="4">
    <location>
        <begin position="307"/>
        <end position="329"/>
    </location>
</feature>
<feature type="transmembrane region" description="Helical" evidence="4">
    <location>
        <begin position="251"/>
        <end position="272"/>
    </location>
</feature>
<dbReference type="PANTHER" id="PTHR23518:SF2">
    <property type="entry name" value="MAJOR FACILITATOR SUPERFAMILY TRANSPORTER"/>
    <property type="match status" value="1"/>
</dbReference>
<dbReference type="RefSeq" id="WP_013706002.1">
    <property type="nucleotide sequence ID" value="NC_015388.1"/>
</dbReference>
<feature type="transmembrane region" description="Helical" evidence="4">
    <location>
        <begin position="222"/>
        <end position="245"/>
    </location>
</feature>
<keyword evidence="7" id="KW-1185">Reference proteome</keyword>
<organism evidence="6 7">
    <name type="scientific">Desulfobacca acetoxidans (strain ATCC 700848 / DSM 11109 / ASRB2)</name>
    <dbReference type="NCBI Taxonomy" id="880072"/>
    <lineage>
        <taxon>Bacteria</taxon>
        <taxon>Pseudomonadati</taxon>
        <taxon>Thermodesulfobacteriota</taxon>
        <taxon>Desulfobaccia</taxon>
        <taxon>Desulfobaccales</taxon>
        <taxon>Desulfobaccaceae</taxon>
        <taxon>Desulfobacca</taxon>
    </lineage>
</organism>
<feature type="transmembrane region" description="Helical" evidence="4">
    <location>
        <begin position="349"/>
        <end position="368"/>
    </location>
</feature>
<dbReference type="InterPro" id="IPR036259">
    <property type="entry name" value="MFS_trans_sf"/>
</dbReference>
<reference evidence="7" key="2">
    <citation type="submission" date="2011-03" db="EMBL/GenBank/DDBJ databases">
        <title>The complete genome of Desulfobacca acetoxidans DSM 11109.</title>
        <authorList>
            <consortium name="US DOE Joint Genome Institute (JGI-PGF)"/>
            <person name="Lucas S."/>
            <person name="Copeland A."/>
            <person name="Lapidus A."/>
            <person name="Bruce D."/>
            <person name="Goodwin L."/>
            <person name="Pitluck S."/>
            <person name="Peters L."/>
            <person name="Kyrpides N."/>
            <person name="Mavromatis K."/>
            <person name="Ivanova N."/>
            <person name="Ovchinnikova G."/>
            <person name="Teshima H."/>
            <person name="Detter J.C."/>
            <person name="Han C."/>
            <person name="Land M."/>
            <person name="Hauser L."/>
            <person name="Markowitz V."/>
            <person name="Cheng J.-F."/>
            <person name="Hugenholtz P."/>
            <person name="Woyke T."/>
            <person name="Wu D."/>
            <person name="Spring S."/>
            <person name="Schueler E."/>
            <person name="Brambilla E."/>
            <person name="Klenk H.-P."/>
            <person name="Eisen J.A."/>
        </authorList>
    </citation>
    <scope>NUCLEOTIDE SEQUENCE [LARGE SCALE GENOMIC DNA]</scope>
    <source>
        <strain evidence="7">ATCC 700848 / DSM 11109 / ASRB2</strain>
    </source>
</reference>
<protein>
    <submittedName>
        <fullName evidence="6">Major facilitator superfamily MFS_1</fullName>
    </submittedName>
</protein>
<evidence type="ECO:0000256" key="1">
    <source>
        <dbReference type="ARBA" id="ARBA00022692"/>
    </source>
</evidence>
<keyword evidence="1 4" id="KW-0812">Transmembrane</keyword>
<evidence type="ECO:0000313" key="7">
    <source>
        <dbReference type="Proteomes" id="UP000000483"/>
    </source>
</evidence>
<feature type="transmembrane region" description="Helical" evidence="4">
    <location>
        <begin position="54"/>
        <end position="74"/>
    </location>
</feature>
<feature type="transmembrane region" description="Helical" evidence="4">
    <location>
        <begin position="83"/>
        <end position="101"/>
    </location>
</feature>
<dbReference type="SUPFAM" id="SSF103473">
    <property type="entry name" value="MFS general substrate transporter"/>
    <property type="match status" value="1"/>
</dbReference>
<feature type="transmembrane region" description="Helical" evidence="4">
    <location>
        <begin position="12"/>
        <end position="34"/>
    </location>
</feature>
<name>F2NH48_DESAR</name>
<sequence length="405" mass="43200">MPTATKNPNPPASYKILLTVVCGIAFASYFATSLRLPVVPLFAVSLGASTSEVGFINSSFLLMCGLLALPLGLLGDRWGRKRIILLGLLIASSSSLLLYWSRTPLQIIWIYLAFGVGLAMIGPSLMAIVADISPATHLGRAYGWYTTSIYSAMSLGPAAGGLLAEALGYRQVFLFVAGAMFLLLIPVAWFLPRSNPRADDHQLPDLSQVISLGWSNHLLHGCWALTLGSCIALGVFFTFFPLYALRHGLNAGQIGVVFAAQAVINALSRIPLGRLSDQTDKTRLAIWGFLGLSLVLAAFSFSHSLTAFIVLAMASGAVQGVGFTPLGALIPEVVPVEARGLAMGGYNTAIYLGMMTGSAGMGPVIHLIGFEPSFFLAALINLFFTGWFYLAFRRKNGGRGRIPAH</sequence>
<evidence type="ECO:0000256" key="2">
    <source>
        <dbReference type="ARBA" id="ARBA00022989"/>
    </source>
</evidence>
<dbReference type="STRING" id="880072.Desac_1024"/>
<feature type="transmembrane region" description="Helical" evidence="4">
    <location>
        <begin position="374"/>
        <end position="392"/>
    </location>
</feature>
<evidence type="ECO:0000256" key="4">
    <source>
        <dbReference type="SAM" id="Phobius"/>
    </source>
</evidence>
<reference evidence="6 7" key="1">
    <citation type="journal article" date="2011" name="Stand. Genomic Sci.">
        <title>Complete genome sequence of the acetate-degrading sulfate reducer Desulfobacca acetoxidans type strain (ASRB2).</title>
        <authorList>
            <person name="Goker M."/>
            <person name="Teshima H."/>
            <person name="Lapidus A."/>
            <person name="Nolan M."/>
            <person name="Lucas S."/>
            <person name="Hammon N."/>
            <person name="Deshpande S."/>
            <person name="Cheng J.F."/>
            <person name="Tapia R."/>
            <person name="Han C."/>
            <person name="Goodwin L."/>
            <person name="Pitluck S."/>
            <person name="Huntemann M."/>
            <person name="Liolios K."/>
            <person name="Ivanova N."/>
            <person name="Pagani I."/>
            <person name="Mavromatis K."/>
            <person name="Ovchinikova G."/>
            <person name="Pati A."/>
            <person name="Chen A."/>
            <person name="Palaniappan K."/>
            <person name="Land M."/>
            <person name="Hauser L."/>
            <person name="Brambilla E.M."/>
            <person name="Rohde M."/>
            <person name="Spring S."/>
            <person name="Detter J.C."/>
            <person name="Woyke T."/>
            <person name="Bristow J."/>
            <person name="Eisen J.A."/>
            <person name="Markowitz V."/>
            <person name="Hugenholtz P."/>
            <person name="Kyrpides N.C."/>
            <person name="Klenk H.P."/>
        </authorList>
    </citation>
    <scope>NUCLEOTIDE SEQUENCE [LARGE SCALE GENOMIC DNA]</scope>
    <source>
        <strain evidence="7">ATCC 700848 / DSM 11109 / ASRB2</strain>
    </source>
</reference>
<evidence type="ECO:0000259" key="5">
    <source>
        <dbReference type="PROSITE" id="PS50850"/>
    </source>
</evidence>
<gene>
    <name evidence="6" type="ordered locus">Desac_1024</name>
</gene>
<feature type="transmembrane region" description="Helical" evidence="4">
    <location>
        <begin position="172"/>
        <end position="191"/>
    </location>
</feature>
<feature type="domain" description="Major facilitator superfamily (MFS) profile" evidence="5">
    <location>
        <begin position="16"/>
        <end position="396"/>
    </location>
</feature>
<dbReference type="GO" id="GO:0022857">
    <property type="term" value="F:transmembrane transporter activity"/>
    <property type="evidence" value="ECO:0007669"/>
    <property type="project" value="InterPro"/>
</dbReference>
<keyword evidence="3 4" id="KW-0472">Membrane</keyword>
<dbReference type="AlphaFoldDB" id="F2NH48"/>
<dbReference type="InterPro" id="IPR020846">
    <property type="entry name" value="MFS_dom"/>
</dbReference>
<feature type="transmembrane region" description="Helical" evidence="4">
    <location>
        <begin position="142"/>
        <end position="160"/>
    </location>
</feature>
<dbReference type="Pfam" id="PF07690">
    <property type="entry name" value="MFS_1"/>
    <property type="match status" value="1"/>
</dbReference>
<feature type="transmembrane region" description="Helical" evidence="4">
    <location>
        <begin position="284"/>
        <end position="301"/>
    </location>
</feature>
<dbReference type="CDD" id="cd17325">
    <property type="entry name" value="MFS_MdtG_SLC18_like"/>
    <property type="match status" value="1"/>
</dbReference>
<dbReference type="Proteomes" id="UP000000483">
    <property type="component" value="Chromosome"/>
</dbReference>
<keyword evidence="2 4" id="KW-1133">Transmembrane helix</keyword>
<dbReference type="InterPro" id="IPR011701">
    <property type="entry name" value="MFS"/>
</dbReference>
<dbReference type="eggNOG" id="COG2814">
    <property type="taxonomic scope" value="Bacteria"/>
</dbReference>
<feature type="transmembrane region" description="Helical" evidence="4">
    <location>
        <begin position="107"/>
        <end position="130"/>
    </location>
</feature>
<dbReference type="HOGENOM" id="CLU_001265_10_14_7"/>